<dbReference type="RefSeq" id="WP_381616928.1">
    <property type="nucleotide sequence ID" value="NZ_JBHTEB010000001.1"/>
</dbReference>
<sequence length="193" mass="20024">MPTDYACHTAAEQAAHCLAPVSALLAPDAHGPTADAEVMPVVLRNYLGAARPAPTTVRTAAPVVTVSMGALAVRLCLDGLRAEMEGALSLWHGSLAQRFPEVLGRGRAAVREWQVLQELQADAQEVLTLLAQRERHGPSGARMLGGQIMLLEDALCGALRRLAVPADAAEECAGGLARAVGSLFGLGAAPVAH</sequence>
<accession>A0ABW2WIL4</accession>
<gene>
    <name evidence="1" type="ORF">ACFQZ6_33245</name>
</gene>
<reference evidence="2" key="1">
    <citation type="journal article" date="2019" name="Int. J. Syst. Evol. Microbiol.">
        <title>The Global Catalogue of Microorganisms (GCM) 10K type strain sequencing project: providing services to taxonomists for standard genome sequencing and annotation.</title>
        <authorList>
            <consortium name="The Broad Institute Genomics Platform"/>
            <consortium name="The Broad Institute Genome Sequencing Center for Infectious Disease"/>
            <person name="Wu L."/>
            <person name="Ma J."/>
        </authorList>
    </citation>
    <scope>NUCLEOTIDE SEQUENCE [LARGE SCALE GENOMIC DNA]</scope>
    <source>
        <strain evidence="2">CGMCC 4.7400</strain>
    </source>
</reference>
<protein>
    <submittedName>
        <fullName evidence="1">Uncharacterized protein</fullName>
    </submittedName>
</protein>
<comment type="caution">
    <text evidence="1">The sequence shown here is derived from an EMBL/GenBank/DDBJ whole genome shotgun (WGS) entry which is preliminary data.</text>
</comment>
<evidence type="ECO:0000313" key="2">
    <source>
        <dbReference type="Proteomes" id="UP001597023"/>
    </source>
</evidence>
<dbReference type="Proteomes" id="UP001597023">
    <property type="component" value="Unassembled WGS sequence"/>
</dbReference>
<name>A0ABW2WIL4_9ACTN</name>
<evidence type="ECO:0000313" key="1">
    <source>
        <dbReference type="EMBL" id="MFD0318999.1"/>
    </source>
</evidence>
<proteinExistence type="predicted"/>
<organism evidence="1 2">
    <name type="scientific">Streptomyces flavalbus</name>
    <dbReference type="NCBI Taxonomy" id="2665155"/>
    <lineage>
        <taxon>Bacteria</taxon>
        <taxon>Bacillati</taxon>
        <taxon>Actinomycetota</taxon>
        <taxon>Actinomycetes</taxon>
        <taxon>Kitasatosporales</taxon>
        <taxon>Streptomycetaceae</taxon>
        <taxon>Streptomyces</taxon>
    </lineage>
</organism>
<dbReference type="EMBL" id="JBHTEB010000001">
    <property type="protein sequence ID" value="MFD0318999.1"/>
    <property type="molecule type" value="Genomic_DNA"/>
</dbReference>
<keyword evidence="2" id="KW-1185">Reference proteome</keyword>